<name>A0A183CPM5_GLOPA</name>
<proteinExistence type="predicted"/>
<evidence type="ECO:0000256" key="1">
    <source>
        <dbReference type="SAM" id="MobiDB-lite"/>
    </source>
</evidence>
<feature type="compositionally biased region" description="Basic and acidic residues" evidence="1">
    <location>
        <begin position="49"/>
        <end position="69"/>
    </location>
</feature>
<protein>
    <submittedName>
        <fullName evidence="3">Beta-amylase</fullName>
    </submittedName>
</protein>
<dbReference type="AlphaFoldDB" id="A0A183CPM5"/>
<feature type="region of interest" description="Disordered" evidence="1">
    <location>
        <begin position="1"/>
        <end position="25"/>
    </location>
</feature>
<organism evidence="2 3">
    <name type="scientific">Globodera pallida</name>
    <name type="common">Potato cyst nematode worm</name>
    <name type="synonym">Heterodera pallida</name>
    <dbReference type="NCBI Taxonomy" id="36090"/>
    <lineage>
        <taxon>Eukaryota</taxon>
        <taxon>Metazoa</taxon>
        <taxon>Ecdysozoa</taxon>
        <taxon>Nematoda</taxon>
        <taxon>Chromadorea</taxon>
        <taxon>Rhabditida</taxon>
        <taxon>Tylenchina</taxon>
        <taxon>Tylenchomorpha</taxon>
        <taxon>Tylenchoidea</taxon>
        <taxon>Heteroderidae</taxon>
        <taxon>Heteroderinae</taxon>
        <taxon>Globodera</taxon>
    </lineage>
</organism>
<evidence type="ECO:0000313" key="3">
    <source>
        <dbReference type="WBParaSite" id="GPLIN_001483200"/>
    </source>
</evidence>
<reference evidence="2" key="1">
    <citation type="submission" date="2014-05" db="EMBL/GenBank/DDBJ databases">
        <title>The genome and life-stage specific transcriptomes of Globodera pallida elucidate key aspects of plant parasitism by a cyst nematode.</title>
        <authorList>
            <person name="Cotton J.A."/>
            <person name="Lilley C.J."/>
            <person name="Jones L.M."/>
            <person name="Kikuchi T."/>
            <person name="Reid A.J."/>
            <person name="Thorpe P."/>
            <person name="Tsai I.J."/>
            <person name="Beasley H."/>
            <person name="Blok V."/>
            <person name="Cock P.J.A."/>
            <person name="Van den Akker S.E."/>
            <person name="Holroyd N."/>
            <person name="Hunt M."/>
            <person name="Mantelin S."/>
            <person name="Naghra H."/>
            <person name="Pain A."/>
            <person name="Palomares-Rius J.E."/>
            <person name="Zarowiecki M."/>
            <person name="Berriman M."/>
            <person name="Jones J.T."/>
            <person name="Urwin P.E."/>
        </authorList>
    </citation>
    <scope>NUCLEOTIDE SEQUENCE [LARGE SCALE GENOMIC DNA]</scope>
    <source>
        <strain evidence="2">Lindley</strain>
    </source>
</reference>
<sequence length="137" mass="15498">VFESAFGRGGIGRGRGRGGHPMNSAQNGFVGIDYSPYKFYQRSGGWPSKESKWKEDEDENERSSGDLKDADKWMEPSLKFDGIYLNSNGHLLFVINEDADGKQKRVLSYEEAMYTDMRGVCKFLSAKMQQKLAVQQL</sequence>
<dbReference type="Proteomes" id="UP000050741">
    <property type="component" value="Unassembled WGS sequence"/>
</dbReference>
<reference evidence="3" key="2">
    <citation type="submission" date="2016-06" db="UniProtKB">
        <authorList>
            <consortium name="WormBaseParasite"/>
        </authorList>
    </citation>
    <scope>IDENTIFICATION</scope>
</reference>
<keyword evidence="2" id="KW-1185">Reference proteome</keyword>
<feature type="region of interest" description="Disordered" evidence="1">
    <location>
        <begin position="42"/>
        <end position="69"/>
    </location>
</feature>
<accession>A0A183CPM5</accession>
<evidence type="ECO:0000313" key="2">
    <source>
        <dbReference type="Proteomes" id="UP000050741"/>
    </source>
</evidence>
<dbReference type="WBParaSite" id="GPLIN_001483200">
    <property type="protein sequence ID" value="GPLIN_001483200"/>
    <property type="gene ID" value="GPLIN_001483200"/>
</dbReference>